<organism evidence="2 3">
    <name type="scientific">Mytilus edulis</name>
    <name type="common">Blue mussel</name>
    <dbReference type="NCBI Taxonomy" id="6550"/>
    <lineage>
        <taxon>Eukaryota</taxon>
        <taxon>Metazoa</taxon>
        <taxon>Spiralia</taxon>
        <taxon>Lophotrochozoa</taxon>
        <taxon>Mollusca</taxon>
        <taxon>Bivalvia</taxon>
        <taxon>Autobranchia</taxon>
        <taxon>Pteriomorphia</taxon>
        <taxon>Mytilida</taxon>
        <taxon>Mytiloidea</taxon>
        <taxon>Mytilidae</taxon>
        <taxon>Mytilinae</taxon>
        <taxon>Mytilus</taxon>
    </lineage>
</organism>
<dbReference type="InterPro" id="IPR036770">
    <property type="entry name" value="Ankyrin_rpt-contain_sf"/>
</dbReference>
<dbReference type="EMBL" id="CAJPWZ010002583">
    <property type="protein sequence ID" value="CAG2241318.1"/>
    <property type="molecule type" value="Genomic_DNA"/>
</dbReference>
<dbReference type="Gene3D" id="1.25.40.20">
    <property type="entry name" value="Ankyrin repeat-containing domain"/>
    <property type="match status" value="1"/>
</dbReference>
<accession>A0A8S3U610</accession>
<evidence type="ECO:0008006" key="4">
    <source>
        <dbReference type="Google" id="ProtNLM"/>
    </source>
</evidence>
<dbReference type="Proteomes" id="UP000683360">
    <property type="component" value="Unassembled WGS sequence"/>
</dbReference>
<dbReference type="PROSITE" id="PS50088">
    <property type="entry name" value="ANK_REPEAT"/>
    <property type="match status" value="2"/>
</dbReference>
<dbReference type="PANTHER" id="PTHR24184">
    <property type="entry name" value="SI:CH211-189E2.2"/>
    <property type="match status" value="1"/>
</dbReference>
<dbReference type="SUPFAM" id="SSF48403">
    <property type="entry name" value="Ankyrin repeat"/>
    <property type="match status" value="1"/>
</dbReference>
<evidence type="ECO:0000313" key="3">
    <source>
        <dbReference type="Proteomes" id="UP000683360"/>
    </source>
</evidence>
<reference evidence="2" key="1">
    <citation type="submission" date="2021-03" db="EMBL/GenBank/DDBJ databases">
        <authorList>
            <person name="Bekaert M."/>
        </authorList>
    </citation>
    <scope>NUCLEOTIDE SEQUENCE</scope>
</reference>
<dbReference type="SMART" id="SM00248">
    <property type="entry name" value="ANK"/>
    <property type="match status" value="2"/>
</dbReference>
<gene>
    <name evidence="2" type="ORF">MEDL_53584</name>
</gene>
<name>A0A8S3U610_MYTED</name>
<protein>
    <recommendedName>
        <fullName evidence="4">Ankyrin repeat protein</fullName>
    </recommendedName>
</protein>
<comment type="caution">
    <text evidence="2">The sequence shown here is derived from an EMBL/GenBank/DDBJ whole genome shotgun (WGS) entry which is preliminary data.</text>
</comment>
<feature type="repeat" description="ANK" evidence="1">
    <location>
        <begin position="36"/>
        <end position="60"/>
    </location>
</feature>
<evidence type="ECO:0000313" key="2">
    <source>
        <dbReference type="EMBL" id="CAG2241318.1"/>
    </source>
</evidence>
<evidence type="ECO:0000256" key="1">
    <source>
        <dbReference type="PROSITE-ProRule" id="PRU00023"/>
    </source>
</evidence>
<dbReference type="InterPro" id="IPR002110">
    <property type="entry name" value="Ankyrin_rpt"/>
</dbReference>
<proteinExistence type="predicted"/>
<dbReference type="Pfam" id="PF12796">
    <property type="entry name" value="Ank_2"/>
    <property type="match status" value="1"/>
</dbReference>
<sequence>MSVVLFQVLGETALMRAAGEDTWRSVVSSLIEDDRGGLTALMFAAIGGHLEICRLLIDRGFYQTSFDVSCIIPEGGLTALLSAAQWGHLEICRLLIDRGCKIDITTGYGETALMFAARKDTWRSVVSSLIEDNNGYTALHYAAQGTSTDHKISSRKRCQSIGYNT</sequence>
<dbReference type="OrthoDB" id="70519at2759"/>
<dbReference type="AlphaFoldDB" id="A0A8S3U610"/>
<feature type="repeat" description="ANK" evidence="1">
    <location>
        <begin position="75"/>
        <end position="107"/>
    </location>
</feature>
<keyword evidence="1" id="KW-0040">ANK repeat</keyword>
<keyword evidence="3" id="KW-1185">Reference proteome</keyword>
<dbReference type="PROSITE" id="PS50297">
    <property type="entry name" value="ANK_REP_REGION"/>
    <property type="match status" value="2"/>
</dbReference>
<dbReference type="PANTHER" id="PTHR24184:SF11">
    <property type="entry name" value="ANKYRIN REPEAT AND SOCS BOX CONTAINING 3"/>
    <property type="match status" value="1"/>
</dbReference>